<accession>A0A0P1BBP6</accession>
<reference evidence="4" key="1">
    <citation type="submission" date="2014-09" db="EMBL/GenBank/DDBJ databases">
        <authorList>
            <person name="Sharma Rahul"/>
            <person name="Thines Marco"/>
        </authorList>
    </citation>
    <scope>NUCLEOTIDE SEQUENCE [LARGE SCALE GENOMIC DNA]</scope>
</reference>
<dbReference type="InterPro" id="IPR018849">
    <property type="entry name" value="Urb2/Npa2_C"/>
</dbReference>
<feature type="region of interest" description="Disordered" evidence="1">
    <location>
        <begin position="1"/>
        <end position="43"/>
    </location>
</feature>
<feature type="domain" description="Nucleolar 27S pre-rRNA processing Urb2/Npa2 C-terminal" evidence="2">
    <location>
        <begin position="1197"/>
        <end position="1443"/>
    </location>
</feature>
<dbReference type="Pfam" id="PF10441">
    <property type="entry name" value="Urb2"/>
    <property type="match status" value="1"/>
</dbReference>
<name>A0A0P1BBP6_9BASI</name>
<proteinExistence type="predicted"/>
<feature type="compositionally biased region" description="Low complexity" evidence="1">
    <location>
        <begin position="1"/>
        <end position="33"/>
    </location>
</feature>
<organism evidence="3 4">
    <name type="scientific">Ceraceosorus bombacis</name>
    <dbReference type="NCBI Taxonomy" id="401625"/>
    <lineage>
        <taxon>Eukaryota</taxon>
        <taxon>Fungi</taxon>
        <taxon>Dikarya</taxon>
        <taxon>Basidiomycota</taxon>
        <taxon>Ustilaginomycotina</taxon>
        <taxon>Exobasidiomycetes</taxon>
        <taxon>Ceraceosorales</taxon>
        <taxon>Ceraceosoraceae</taxon>
        <taxon>Ceraceosorus</taxon>
    </lineage>
</organism>
<evidence type="ECO:0000256" key="1">
    <source>
        <dbReference type="SAM" id="MobiDB-lite"/>
    </source>
</evidence>
<evidence type="ECO:0000313" key="3">
    <source>
        <dbReference type="EMBL" id="CEH13443.1"/>
    </source>
</evidence>
<evidence type="ECO:0000313" key="4">
    <source>
        <dbReference type="Proteomes" id="UP000054845"/>
    </source>
</evidence>
<sequence length="1444" mass="155666">MVPCAASSSSSSASGSSSYHSPMAAASASASTPTPTPTPTTLADLGITSSEALIKLLKSDPSQSSSSSSSSSSLAIKVQAARIAWECEDEDGGMFARRAETLLDWTLTTLCKPVRRAWARERVKNAGSKAAEATSVVEDGDEDEDALLQLWLLLQRILPTLNTRTATCILAPHPLLRLMRTTLHQLLLHCDSSSSQRIDAVLSGLAAVMQRAHPHAHTDIDALSDAMIALLRFARQHLSQSQSIDDKTSTSTSSQTATAACHADTHAHAHVHVSCLLTSLHRASRSACDAIVGTAIAKKLSAHFVQHAVGHYAAVTRLVDQLPATPTKHGLQAALSQLALDNLFSLHQLAQVSLAKAQEHVHPHPHPHPHTLEALFAALDTDAAEREDALHILPQLLYQLHQQLSRHRALLFPITHTHPSSSIATTIATASSLESQRKQQRAIELQAFLIPAQALINRTPDASLRAKACAQLLQQVQHLRIYARGAMQCKAHFAAVASALVDDLSAMMHGGAAHTIDALSIMYALDDHILSPLLSRALVCVARAPQATAASDAGQAFLQALIRAAQSQRSVSQLVELCFQAAVAAVEHGSLEEVLGGPLFSASIMASLCTSVAVFLPPDHVIHVLQHVNARLAALSDHAQHESSSSAAAAVVTLRLASSIILHIHLPEPLRHQTDAQLCLVLDSIVGKTEGRGIEALAESLHLHRAVDLRLRSGRDLSEVAHTEDGDGDDDDGDDGTAHAFRSITRHRRTFESACARICKIIATATGTATTALLLSFVKLALYFATIHDAHAPPSDHLDFAIERVMQLCSGGSDDAALASTAQDRLACQAAVVWELSEAFDVFAPRHALVQFCKKCLLPAWHAHAIGADESRSPLHYLARDAAFLELANWRQAILVAVQSENDAVVLALDLLPMAYFDIDLKRSLLVSSLGLAASLQRSDSTNAAPILLRFQTRLLQSLSAELPSHAVHQELREQLVEAAKRALSAPFAGASESGRLISAFATSFVNWASSAAPNQQSEWWSILAQFLQGARDAEQVASSPASQLQCASARAAVLAAFTERAGEHRRAPSGEIIAVLQDQLPGTMQDDVWSITHSLAHQAAAQAAQQMLQLRLRLQLSHHLQTSPSSLPESSAATLLERKTVESICTAFTGDLALQYHLLQRGPEGTLQMAQRHWMALLGTVNLYIDTLPLVLLSPIMHLVQNVVSTRAMLLRLADVSLLLTIISKLIGPRSRLRQAHEEAFVPSSAIFKSITTTLGALCRLRNDLISCALPHLMVVLIRLVSLFGQARAEVAPAHLHKVTQNSPAWLDILQSPLDERDAQSMARLLTTLTTKSHPANGGTGSGSSATSKKRKRSAPSKSTSLAQAFSKYAPHVLAAHIRSLIHPATYVSARCRTELKPGLYALCEMMGRHERDSLMLSDMDQAQRSILKTIWGDWESQRYRGE</sequence>
<dbReference type="STRING" id="401625.A0A0P1BBP6"/>
<protein>
    <submittedName>
        <fullName evidence="3">Nucleolar 27S pre-rRNA processing, Urb2/Npa2, C-terminal</fullName>
    </submittedName>
</protein>
<dbReference type="EMBL" id="CCYA01000221">
    <property type="protein sequence ID" value="CEH13443.1"/>
    <property type="molecule type" value="Genomic_DNA"/>
</dbReference>
<dbReference type="Proteomes" id="UP000054845">
    <property type="component" value="Unassembled WGS sequence"/>
</dbReference>
<dbReference type="OrthoDB" id="160374at2759"/>
<feature type="region of interest" description="Disordered" evidence="1">
    <location>
        <begin position="1330"/>
        <end position="1361"/>
    </location>
</feature>
<keyword evidence="4" id="KW-1185">Reference proteome</keyword>
<evidence type="ECO:0000259" key="2">
    <source>
        <dbReference type="Pfam" id="PF10441"/>
    </source>
</evidence>